<sequence>MSSGVLGRLSSLTLSVQQLGQLPHLLNWLPRLPLPQATVLASDVPSLFREPYILSGYRPVHLEWWSYFCSLFQCHNELLNVWTHLLAIPAILLQFSLFWAHYSFFVDYVGVAVYQYGCSLVGVVFLPGASVLAWLSYTSCCYAKFRYHRPYPLHQKICQIIPTSLAYMLDISSVAHRLVTRAVCCRCAWRTAFIMRIVMGCLFFLSYFFILKVPQSHFEIPDISLREAVYILTIK</sequence>
<evidence type="ECO:0000256" key="3">
    <source>
        <dbReference type="ARBA" id="ARBA00022692"/>
    </source>
</evidence>
<dbReference type="GO" id="GO:0005886">
    <property type="term" value="C:plasma membrane"/>
    <property type="evidence" value="ECO:0007669"/>
    <property type="project" value="TreeGrafter"/>
</dbReference>
<dbReference type="PANTHER" id="PTHR20855">
    <property type="entry name" value="ADIPOR/PROGESTIN RECEPTOR-RELATED"/>
    <property type="match status" value="1"/>
</dbReference>
<proteinExistence type="inferred from homology"/>
<organism evidence="7 8">
    <name type="scientific">Sinocyclocheilus anshuiensis</name>
    <dbReference type="NCBI Taxonomy" id="1608454"/>
    <lineage>
        <taxon>Eukaryota</taxon>
        <taxon>Metazoa</taxon>
        <taxon>Chordata</taxon>
        <taxon>Craniata</taxon>
        <taxon>Vertebrata</taxon>
        <taxon>Euteleostomi</taxon>
        <taxon>Actinopterygii</taxon>
        <taxon>Neopterygii</taxon>
        <taxon>Teleostei</taxon>
        <taxon>Ostariophysi</taxon>
        <taxon>Cypriniformes</taxon>
        <taxon>Cyprinidae</taxon>
        <taxon>Cyprininae</taxon>
        <taxon>Sinocyclocheilus</taxon>
    </lineage>
</organism>
<keyword evidence="4 6" id="KW-1133">Transmembrane helix</keyword>
<evidence type="ECO:0000313" key="7">
    <source>
        <dbReference type="Ensembl" id="ENSSANP00000059757.1"/>
    </source>
</evidence>
<reference evidence="7" key="1">
    <citation type="submission" date="2025-08" db="UniProtKB">
        <authorList>
            <consortium name="Ensembl"/>
        </authorList>
    </citation>
    <scope>IDENTIFICATION</scope>
</reference>
<evidence type="ECO:0000256" key="6">
    <source>
        <dbReference type="SAM" id="Phobius"/>
    </source>
</evidence>
<dbReference type="Proteomes" id="UP000472260">
    <property type="component" value="Unassembled WGS sequence"/>
</dbReference>
<feature type="transmembrane region" description="Helical" evidence="6">
    <location>
        <begin position="81"/>
        <end position="102"/>
    </location>
</feature>
<dbReference type="GO" id="GO:0003707">
    <property type="term" value="F:nuclear steroid receptor activity"/>
    <property type="evidence" value="ECO:0007669"/>
    <property type="project" value="TreeGrafter"/>
</dbReference>
<evidence type="ECO:0000256" key="2">
    <source>
        <dbReference type="ARBA" id="ARBA00007018"/>
    </source>
</evidence>
<reference evidence="7" key="2">
    <citation type="submission" date="2025-09" db="UniProtKB">
        <authorList>
            <consortium name="Ensembl"/>
        </authorList>
    </citation>
    <scope>IDENTIFICATION</scope>
</reference>
<dbReference type="PANTHER" id="PTHR20855:SF22">
    <property type="entry name" value="MEMBRANE PROGESTIN RECEPTOR BETA"/>
    <property type="match status" value="1"/>
</dbReference>
<dbReference type="AlphaFoldDB" id="A0A671PL06"/>
<evidence type="ECO:0000313" key="8">
    <source>
        <dbReference type="Proteomes" id="UP000472260"/>
    </source>
</evidence>
<evidence type="ECO:0000256" key="4">
    <source>
        <dbReference type="ARBA" id="ARBA00022989"/>
    </source>
</evidence>
<comment type="subcellular location">
    <subcellularLocation>
        <location evidence="1">Membrane</location>
        <topology evidence="1">Multi-pass membrane protein</topology>
    </subcellularLocation>
</comment>
<accession>A0A671PL06</accession>
<keyword evidence="3 6" id="KW-0812">Transmembrane</keyword>
<dbReference type="InterPro" id="IPR004254">
    <property type="entry name" value="AdipoR/HlyIII-related"/>
</dbReference>
<evidence type="ECO:0000256" key="5">
    <source>
        <dbReference type="ARBA" id="ARBA00023136"/>
    </source>
</evidence>
<dbReference type="Ensembl" id="ENSSANT00000063567.1">
    <property type="protein sequence ID" value="ENSSANP00000059757.1"/>
    <property type="gene ID" value="ENSSANG00000029849.1"/>
</dbReference>
<keyword evidence="8" id="KW-1185">Reference proteome</keyword>
<dbReference type="GO" id="GO:0005496">
    <property type="term" value="F:steroid binding"/>
    <property type="evidence" value="ECO:0007669"/>
    <property type="project" value="TreeGrafter"/>
</dbReference>
<feature type="transmembrane region" description="Helical" evidence="6">
    <location>
        <begin position="187"/>
        <end position="210"/>
    </location>
</feature>
<keyword evidence="5 6" id="KW-0472">Membrane</keyword>
<protein>
    <submittedName>
        <fullName evidence="7">Progestin and adipoQ receptor family member VIII</fullName>
    </submittedName>
</protein>
<feature type="transmembrane region" description="Helical" evidence="6">
    <location>
        <begin position="114"/>
        <end position="137"/>
    </location>
</feature>
<evidence type="ECO:0000256" key="1">
    <source>
        <dbReference type="ARBA" id="ARBA00004141"/>
    </source>
</evidence>
<comment type="similarity">
    <text evidence="2">Belongs to the ADIPOR family.</text>
</comment>
<name>A0A671PL06_9TELE</name>